<reference evidence="2 3" key="1">
    <citation type="journal article" date="2016" name="Genome Biol. Evol.">
        <title>Gene Family Evolution Reflects Adaptation to Soil Environmental Stressors in the Genome of the Collembolan Orchesella cincta.</title>
        <authorList>
            <person name="Faddeeva-Vakhrusheva A."/>
            <person name="Derks M.F."/>
            <person name="Anvar S.Y."/>
            <person name="Agamennone V."/>
            <person name="Suring W."/>
            <person name="Smit S."/>
            <person name="van Straalen N.M."/>
            <person name="Roelofs D."/>
        </authorList>
    </citation>
    <scope>NUCLEOTIDE SEQUENCE [LARGE SCALE GENOMIC DNA]</scope>
    <source>
        <tissue evidence="2">Mixed pool</tissue>
    </source>
</reference>
<dbReference type="AlphaFoldDB" id="A0A1D2NB73"/>
<feature type="compositionally biased region" description="Polar residues" evidence="1">
    <location>
        <begin position="1"/>
        <end position="11"/>
    </location>
</feature>
<keyword evidence="3" id="KW-1185">Reference proteome</keyword>
<dbReference type="EMBL" id="LJIJ01000109">
    <property type="protein sequence ID" value="ODN02499.1"/>
    <property type="molecule type" value="Genomic_DNA"/>
</dbReference>
<dbReference type="STRING" id="48709.A0A1D2NB73"/>
<dbReference type="OrthoDB" id="19923at2759"/>
<evidence type="ECO:0000313" key="3">
    <source>
        <dbReference type="Proteomes" id="UP000094527"/>
    </source>
</evidence>
<evidence type="ECO:0000313" key="2">
    <source>
        <dbReference type="EMBL" id="ODN02499.1"/>
    </source>
</evidence>
<protein>
    <submittedName>
        <fullName evidence="2">Rho GTPase-activating protein 68F</fullName>
    </submittedName>
</protein>
<name>A0A1D2NB73_ORCCI</name>
<feature type="region of interest" description="Disordered" evidence="1">
    <location>
        <begin position="1"/>
        <end position="22"/>
    </location>
</feature>
<feature type="non-terminal residue" evidence="2">
    <location>
        <position position="79"/>
    </location>
</feature>
<dbReference type="Proteomes" id="UP000094527">
    <property type="component" value="Unassembled WGS sequence"/>
</dbReference>
<sequence>MMCEPATSTNLGGDGEDPYPSLSDYHDYEPNLEFDDTELEQVASTGKTNMNCKKSASNLKKILINMSCQFCLLYFGFGM</sequence>
<proteinExistence type="predicted"/>
<accession>A0A1D2NB73</accession>
<gene>
    <name evidence="2" type="ORF">Ocin01_04183</name>
</gene>
<organism evidence="2 3">
    <name type="scientific">Orchesella cincta</name>
    <name type="common">Springtail</name>
    <name type="synonym">Podura cincta</name>
    <dbReference type="NCBI Taxonomy" id="48709"/>
    <lineage>
        <taxon>Eukaryota</taxon>
        <taxon>Metazoa</taxon>
        <taxon>Ecdysozoa</taxon>
        <taxon>Arthropoda</taxon>
        <taxon>Hexapoda</taxon>
        <taxon>Collembola</taxon>
        <taxon>Entomobryomorpha</taxon>
        <taxon>Entomobryoidea</taxon>
        <taxon>Orchesellidae</taxon>
        <taxon>Orchesellinae</taxon>
        <taxon>Orchesella</taxon>
    </lineage>
</organism>
<comment type="caution">
    <text evidence="2">The sequence shown here is derived from an EMBL/GenBank/DDBJ whole genome shotgun (WGS) entry which is preliminary data.</text>
</comment>
<evidence type="ECO:0000256" key="1">
    <source>
        <dbReference type="SAM" id="MobiDB-lite"/>
    </source>
</evidence>